<keyword evidence="5" id="KW-0547">Nucleotide-binding</keyword>
<evidence type="ECO:0000256" key="4">
    <source>
        <dbReference type="ARBA" id="ARBA00022692"/>
    </source>
</evidence>
<dbReference type="PROSITE" id="PS50929">
    <property type="entry name" value="ABC_TM1F"/>
    <property type="match status" value="1"/>
</dbReference>
<dbReference type="PROSITE" id="PS00211">
    <property type="entry name" value="ABC_TRANSPORTER_1"/>
    <property type="match status" value="1"/>
</dbReference>
<dbReference type="AlphaFoldDB" id="A0A1G9T7H8"/>
<dbReference type="SUPFAM" id="SSF52540">
    <property type="entry name" value="P-loop containing nucleoside triphosphate hydrolases"/>
    <property type="match status" value="1"/>
</dbReference>
<evidence type="ECO:0000256" key="6">
    <source>
        <dbReference type="ARBA" id="ARBA00022840"/>
    </source>
</evidence>
<feature type="domain" description="ABC transporter" evidence="10">
    <location>
        <begin position="340"/>
        <end position="573"/>
    </location>
</feature>
<keyword evidence="6" id="KW-0067">ATP-binding</keyword>
<evidence type="ECO:0000256" key="5">
    <source>
        <dbReference type="ARBA" id="ARBA00022741"/>
    </source>
</evidence>
<feature type="domain" description="ABC transmembrane type-1" evidence="11">
    <location>
        <begin position="16"/>
        <end position="298"/>
    </location>
</feature>
<evidence type="ECO:0000256" key="1">
    <source>
        <dbReference type="ARBA" id="ARBA00004651"/>
    </source>
</evidence>
<evidence type="ECO:0000259" key="11">
    <source>
        <dbReference type="PROSITE" id="PS50929"/>
    </source>
</evidence>
<feature type="transmembrane region" description="Helical" evidence="9">
    <location>
        <begin position="129"/>
        <end position="149"/>
    </location>
</feature>
<accession>A0A1G9T7H8</accession>
<keyword evidence="4 9" id="KW-0812">Transmembrane</keyword>
<dbReference type="PANTHER" id="PTHR43394:SF1">
    <property type="entry name" value="ATP-BINDING CASSETTE SUB-FAMILY B MEMBER 10, MITOCHONDRIAL"/>
    <property type="match status" value="1"/>
</dbReference>
<evidence type="ECO:0000259" key="10">
    <source>
        <dbReference type="PROSITE" id="PS50893"/>
    </source>
</evidence>
<feature type="transmembrane region" description="Helical" evidence="9">
    <location>
        <begin position="155"/>
        <end position="177"/>
    </location>
</feature>
<protein>
    <submittedName>
        <fullName evidence="12">ABC-type multidrug transport system, ATPase and permease component</fullName>
    </submittedName>
</protein>
<evidence type="ECO:0000313" key="12">
    <source>
        <dbReference type="EMBL" id="SDM43607.1"/>
    </source>
</evidence>
<feature type="transmembrane region" description="Helical" evidence="9">
    <location>
        <begin position="237"/>
        <end position="259"/>
    </location>
</feature>
<dbReference type="PROSITE" id="PS50893">
    <property type="entry name" value="ABC_TRANSPORTER_2"/>
    <property type="match status" value="1"/>
</dbReference>
<keyword evidence="3" id="KW-1003">Cell membrane</keyword>
<feature type="transmembrane region" description="Helical" evidence="9">
    <location>
        <begin position="51"/>
        <end position="71"/>
    </location>
</feature>
<evidence type="ECO:0000313" key="13">
    <source>
        <dbReference type="Proteomes" id="UP000187651"/>
    </source>
</evidence>
<sequence length="586" mass="64480">MKMIMRYLEKFKKECVLAPLFKMLEAVFELFVPIVVSAIIDKGIANDDIAFILKCSVMLVFLAIIGLASSITAQYFSAKAAIGCATKLRYSVYEHILGLSFTDYDEVGTSTLITRLTSDINQIQNGVNLVLRLFLRSPFIVFGAMIMAFTINVKIALVFVVTIPVLAFIVFGIMLITRPMYRDVQNKLDKVLLTTRENLTGVRVIRAFNKQAKENVKFKAENEDLNMLQRVVGRISGLMNPLTYVVVNAAIVALIYFGAIKVNTGSMTQGQVVALYNYMSQILVELIKLANLIVTITKALACAGRVESVLAIESSMDFVEKRQELGLDENVSNNQPKLELRNASLCYKGNSEDSVSNINLVAKKGDMIGIIGGTGSGKTTVANLISRFYDATKGSVLIDGVDVKDIPREELVKKVSVCMQKAVLFSGTVRENLTMGRKDIPEEVLEKAVEVSQSKEFLSKKEGYLDYMINQGAKNLSGGQKQRLNIARALSASPEILILDDCSSALDYATDAALRNAIVRDLKDVTTVIISQRAASLLNCTKIIVLDDGKMVGEGTHEELLENCEIYKEIYDSQFSSQAKLVGGAH</sequence>
<dbReference type="Pfam" id="PF00005">
    <property type="entry name" value="ABC_tran"/>
    <property type="match status" value="1"/>
</dbReference>
<evidence type="ECO:0000256" key="9">
    <source>
        <dbReference type="SAM" id="Phobius"/>
    </source>
</evidence>
<feature type="transmembrane region" description="Helical" evidence="9">
    <location>
        <begin position="20"/>
        <end position="39"/>
    </location>
</feature>
<evidence type="ECO:0000256" key="8">
    <source>
        <dbReference type="ARBA" id="ARBA00023136"/>
    </source>
</evidence>
<name>A0A1G9T7H8_9FIRM</name>
<reference evidence="13" key="1">
    <citation type="submission" date="2016-10" db="EMBL/GenBank/DDBJ databases">
        <authorList>
            <person name="Varghese N."/>
            <person name="Submissions S."/>
        </authorList>
    </citation>
    <scope>NUCLEOTIDE SEQUENCE [LARGE SCALE GENOMIC DNA]</scope>
    <source>
        <strain evidence="13">M83</strain>
    </source>
</reference>
<organism evidence="12 13">
    <name type="scientific">Lachnospira pectinoschiza</name>
    <dbReference type="NCBI Taxonomy" id="28052"/>
    <lineage>
        <taxon>Bacteria</taxon>
        <taxon>Bacillati</taxon>
        <taxon>Bacillota</taxon>
        <taxon>Clostridia</taxon>
        <taxon>Lachnospirales</taxon>
        <taxon>Lachnospiraceae</taxon>
        <taxon>Lachnospira</taxon>
    </lineage>
</organism>
<proteinExistence type="predicted"/>
<dbReference type="Gene3D" id="1.20.1560.10">
    <property type="entry name" value="ABC transporter type 1, transmembrane domain"/>
    <property type="match status" value="1"/>
</dbReference>
<dbReference type="SMART" id="SM00382">
    <property type="entry name" value="AAA"/>
    <property type="match status" value="1"/>
</dbReference>
<dbReference type="SUPFAM" id="SSF90123">
    <property type="entry name" value="ABC transporter transmembrane region"/>
    <property type="match status" value="1"/>
</dbReference>
<evidence type="ECO:0000256" key="3">
    <source>
        <dbReference type="ARBA" id="ARBA00022475"/>
    </source>
</evidence>
<dbReference type="GO" id="GO:0015421">
    <property type="term" value="F:ABC-type oligopeptide transporter activity"/>
    <property type="evidence" value="ECO:0007669"/>
    <property type="project" value="TreeGrafter"/>
</dbReference>
<dbReference type="FunFam" id="3.40.50.300:FF:000854">
    <property type="entry name" value="Multidrug ABC transporter ATP-binding protein"/>
    <property type="match status" value="1"/>
</dbReference>
<dbReference type="InterPro" id="IPR017871">
    <property type="entry name" value="ABC_transporter-like_CS"/>
</dbReference>
<dbReference type="PANTHER" id="PTHR43394">
    <property type="entry name" value="ATP-DEPENDENT PERMEASE MDL1, MITOCHONDRIAL"/>
    <property type="match status" value="1"/>
</dbReference>
<dbReference type="Proteomes" id="UP000187651">
    <property type="component" value="Unassembled WGS sequence"/>
</dbReference>
<dbReference type="CDD" id="cd18548">
    <property type="entry name" value="ABC_6TM_Tm287_like"/>
    <property type="match status" value="1"/>
</dbReference>
<dbReference type="GO" id="GO:0005886">
    <property type="term" value="C:plasma membrane"/>
    <property type="evidence" value="ECO:0007669"/>
    <property type="project" value="UniProtKB-SubCell"/>
</dbReference>
<dbReference type="Gene3D" id="3.40.50.300">
    <property type="entry name" value="P-loop containing nucleotide triphosphate hydrolases"/>
    <property type="match status" value="1"/>
</dbReference>
<dbReference type="GO" id="GO:0005524">
    <property type="term" value="F:ATP binding"/>
    <property type="evidence" value="ECO:0007669"/>
    <property type="project" value="UniProtKB-KW"/>
</dbReference>
<keyword evidence="2" id="KW-0813">Transport</keyword>
<dbReference type="Pfam" id="PF00664">
    <property type="entry name" value="ABC_membrane"/>
    <property type="match status" value="1"/>
</dbReference>
<dbReference type="InterPro" id="IPR003439">
    <property type="entry name" value="ABC_transporter-like_ATP-bd"/>
</dbReference>
<keyword evidence="7 9" id="KW-1133">Transmembrane helix</keyword>
<dbReference type="InterPro" id="IPR039421">
    <property type="entry name" value="Type_1_exporter"/>
</dbReference>
<evidence type="ECO:0000256" key="7">
    <source>
        <dbReference type="ARBA" id="ARBA00022989"/>
    </source>
</evidence>
<comment type="subcellular location">
    <subcellularLocation>
        <location evidence="1">Cell membrane</location>
        <topology evidence="1">Multi-pass membrane protein</topology>
    </subcellularLocation>
</comment>
<dbReference type="OrthoDB" id="9762778at2"/>
<keyword evidence="8 9" id="KW-0472">Membrane</keyword>
<dbReference type="InterPro" id="IPR011527">
    <property type="entry name" value="ABC1_TM_dom"/>
</dbReference>
<keyword evidence="13" id="KW-1185">Reference proteome</keyword>
<evidence type="ECO:0000256" key="2">
    <source>
        <dbReference type="ARBA" id="ARBA00022448"/>
    </source>
</evidence>
<dbReference type="GO" id="GO:0016887">
    <property type="term" value="F:ATP hydrolysis activity"/>
    <property type="evidence" value="ECO:0007669"/>
    <property type="project" value="InterPro"/>
</dbReference>
<gene>
    <name evidence="12" type="ORF">SAMN05216544_0242</name>
</gene>
<dbReference type="EMBL" id="FNHZ01000001">
    <property type="protein sequence ID" value="SDM43607.1"/>
    <property type="molecule type" value="Genomic_DNA"/>
</dbReference>
<dbReference type="InterPro" id="IPR003593">
    <property type="entry name" value="AAA+_ATPase"/>
</dbReference>
<dbReference type="RefSeq" id="WP_074520543.1">
    <property type="nucleotide sequence ID" value="NZ_FNHZ01000001.1"/>
</dbReference>
<dbReference type="InterPro" id="IPR027417">
    <property type="entry name" value="P-loop_NTPase"/>
</dbReference>
<dbReference type="InterPro" id="IPR036640">
    <property type="entry name" value="ABC1_TM_sf"/>
</dbReference>